<evidence type="ECO:0008006" key="4">
    <source>
        <dbReference type="Google" id="ProtNLM"/>
    </source>
</evidence>
<evidence type="ECO:0000313" key="3">
    <source>
        <dbReference type="Proteomes" id="UP000250043"/>
    </source>
</evidence>
<feature type="compositionally biased region" description="Polar residues" evidence="1">
    <location>
        <begin position="399"/>
        <end position="425"/>
    </location>
</feature>
<feature type="compositionally biased region" description="Low complexity" evidence="1">
    <location>
        <begin position="817"/>
        <end position="830"/>
    </location>
</feature>
<feature type="region of interest" description="Disordered" evidence="1">
    <location>
        <begin position="477"/>
        <end position="503"/>
    </location>
</feature>
<feature type="region of interest" description="Disordered" evidence="1">
    <location>
        <begin position="353"/>
        <end position="434"/>
    </location>
</feature>
<feature type="compositionally biased region" description="Polar residues" evidence="1">
    <location>
        <begin position="800"/>
        <end position="814"/>
    </location>
</feature>
<organism evidence="2 3">
    <name type="scientific">Obba rivulosa</name>
    <dbReference type="NCBI Taxonomy" id="1052685"/>
    <lineage>
        <taxon>Eukaryota</taxon>
        <taxon>Fungi</taxon>
        <taxon>Dikarya</taxon>
        <taxon>Basidiomycota</taxon>
        <taxon>Agaricomycotina</taxon>
        <taxon>Agaricomycetes</taxon>
        <taxon>Polyporales</taxon>
        <taxon>Gelatoporiaceae</taxon>
        <taxon>Obba</taxon>
    </lineage>
</organism>
<feature type="compositionally biased region" description="Low complexity" evidence="1">
    <location>
        <begin position="265"/>
        <end position="280"/>
    </location>
</feature>
<dbReference type="OrthoDB" id="7690434at2759"/>
<accession>A0A8E2DSK4</accession>
<feature type="compositionally biased region" description="Low complexity" evidence="1">
    <location>
        <begin position="703"/>
        <end position="712"/>
    </location>
</feature>
<keyword evidence="3" id="KW-1185">Reference proteome</keyword>
<gene>
    <name evidence="2" type="ORF">OBBRIDRAFT_884439</name>
</gene>
<dbReference type="EMBL" id="KV722340">
    <property type="protein sequence ID" value="OCH94887.1"/>
    <property type="molecule type" value="Genomic_DNA"/>
</dbReference>
<feature type="region of interest" description="Disordered" evidence="1">
    <location>
        <begin position="850"/>
        <end position="882"/>
    </location>
</feature>
<feature type="compositionally biased region" description="Low complexity" evidence="1">
    <location>
        <begin position="731"/>
        <end position="755"/>
    </location>
</feature>
<sequence>MASPEVLAIACVVDSSLSVAAEWSHIVSEYFIPMLQRLGEHYANRQFRLAIITYATAETRPTPLVSKLFFGPPAAIIAAMRDEPTKIGVGQTGVGGSRGMAALEGLIAAIEFFDSLRNTMEVFVNHLIHVAAIPTDTAERPLWNVTPSLDFVTWDTLPLELRKRDIHYSNILLKQLPRFPELHASAAAGSTQTPWFSVRPHHNLHLAGWPLSQQKGIGTKRPGEQSNGLNGSPELKRQRIISQPSQASPKSNNTAAPTAPPPVPTSTSNPAGQPASASAPAPAPAMAPTVPPQASPAHLLRMLETQLAQKMQQMRAAEAAGLTAEAAQIRLAMSPVMANRNRIRQWIEDRLREAQAQAPGQKSLPNQPSNQGHNQAQAAQPAPASTAEPAADQMAPTASAPQSQPLSSTSATDMSSFPDLQTGDSAPSVPPQAYGGAPFAAQGISAPHANSALQNGAAGLQVPPAMNAQLQKLVEQRNRGAQIAGAPADVSGSGAGMKPHPPAAGTQVVWQGVFTWTGFDSATKQSKEVQTQVAMSSHTNLESMRPNTWPTQLTLIPSKEPTAPLPILQDWIRRNNCQLIQVHTPQLVADQKVNDESFLNLARLLHEKSIYALAGWPNASGMNENRLLLVAAKPNQIMGACAPAAITELPKSEVVGIPLAQLPAPLVPMLMKLSTEQQALLMDMPLDRRLFYIRAIWMKQQQTLQQRQQAQGQGPGQPPSQPPHMQPPIQPQQMHGQPSQQQMMQQPSQMTQPQMGAPPPANMAPPLNMASGALQPFVNGQSPNIGAVLNSFLNQAAPNPAQSLNSAQSLSPAQGVNPAPSMSSAPSAQNMQNMNPAAMLNFNIGQGMGGSMGLGQMPHPGAGQGGGGMHRRTPSGGNAATGGLSYEMIQSFMQRNPDGSGGGGAGMG</sequence>
<evidence type="ECO:0000256" key="1">
    <source>
        <dbReference type="SAM" id="MobiDB-lite"/>
    </source>
</evidence>
<feature type="compositionally biased region" description="Polar residues" evidence="1">
    <location>
        <begin position="358"/>
        <end position="374"/>
    </location>
</feature>
<feature type="region of interest" description="Disordered" evidence="1">
    <location>
        <begin position="703"/>
        <end position="768"/>
    </location>
</feature>
<name>A0A8E2DSK4_9APHY</name>
<feature type="compositionally biased region" description="Low complexity" evidence="1">
    <location>
        <begin position="375"/>
        <end position="391"/>
    </location>
</feature>
<dbReference type="Proteomes" id="UP000250043">
    <property type="component" value="Unassembled WGS sequence"/>
</dbReference>
<dbReference type="AlphaFoldDB" id="A0A8E2DSK4"/>
<evidence type="ECO:0000313" key="2">
    <source>
        <dbReference type="EMBL" id="OCH94887.1"/>
    </source>
</evidence>
<protein>
    <recommendedName>
        <fullName evidence="4">Mediator of RNA polymerase II transcription subunit 25</fullName>
    </recommendedName>
</protein>
<feature type="compositionally biased region" description="Pro residues" evidence="1">
    <location>
        <begin position="281"/>
        <end position="293"/>
    </location>
</feature>
<feature type="compositionally biased region" description="Polar residues" evidence="1">
    <location>
        <begin position="240"/>
        <end position="250"/>
    </location>
</feature>
<proteinExistence type="predicted"/>
<feature type="region of interest" description="Disordered" evidence="1">
    <location>
        <begin position="213"/>
        <end position="293"/>
    </location>
</feature>
<feature type="compositionally biased region" description="Pro residues" evidence="1">
    <location>
        <begin position="716"/>
        <end position="730"/>
    </location>
</feature>
<feature type="region of interest" description="Disordered" evidence="1">
    <location>
        <begin position="800"/>
        <end position="830"/>
    </location>
</feature>
<reference evidence="2 3" key="1">
    <citation type="submission" date="2016-07" db="EMBL/GenBank/DDBJ databases">
        <title>Draft genome of the white-rot fungus Obba rivulosa 3A-2.</title>
        <authorList>
            <consortium name="DOE Joint Genome Institute"/>
            <person name="Miettinen O."/>
            <person name="Riley R."/>
            <person name="Acob R."/>
            <person name="Barry K."/>
            <person name="Cullen D."/>
            <person name="De Vries R."/>
            <person name="Hainaut M."/>
            <person name="Hatakka A."/>
            <person name="Henrissat B."/>
            <person name="Hilden K."/>
            <person name="Kuo R."/>
            <person name="Labutti K."/>
            <person name="Lipzen A."/>
            <person name="Makela M.R."/>
            <person name="Sandor L."/>
            <person name="Spatafora J.W."/>
            <person name="Grigoriev I.V."/>
            <person name="Hibbett D.S."/>
        </authorList>
    </citation>
    <scope>NUCLEOTIDE SEQUENCE [LARGE SCALE GENOMIC DNA]</scope>
    <source>
        <strain evidence="2 3">3A-2</strain>
    </source>
</reference>